<dbReference type="GO" id="GO:0015074">
    <property type="term" value="P:DNA integration"/>
    <property type="evidence" value="ECO:0007669"/>
    <property type="project" value="InterPro"/>
</dbReference>
<accession>L0NF96</accession>
<sequence>MRRLQGRVQAGQRQYCYPLTITDQLSRYLLCCEAFESTREQGVFEAFRRVFAERGLPAAIRSDNGLPFASPNGLYNLSKLSVWWLRLGIALERIRPGHPQENGRHERMHLTLKKEATRPPGRNILQQQMRFDGFVSEFNEERPHEALSMKVPAELYTTSPRLYQGLPDIDYPFHDRDAIVTNCGRLCIHRKKINISTVLAGQRLGLKEVDDGIWLVSFMHYDLGYIDLEQRTLQTIDNPFGTRLSPMS</sequence>
<dbReference type="PROSITE" id="PS50994">
    <property type="entry name" value="INTEGRASE"/>
    <property type="match status" value="1"/>
</dbReference>
<evidence type="ECO:0000259" key="1">
    <source>
        <dbReference type="PROSITE" id="PS50994"/>
    </source>
</evidence>
<proteinExistence type="predicted"/>
<dbReference type="InterPro" id="IPR001584">
    <property type="entry name" value="Integrase_cat-core"/>
</dbReference>
<dbReference type="Proteomes" id="UP000010792">
    <property type="component" value="Chromosome"/>
</dbReference>
<reference evidence="2 3" key="1">
    <citation type="journal article" date="2013" name="Genome Biol. Evol.">
        <title>Life in an arsenic-containing gold mine: genome and physiology of the autotrophic arsenite-oxidizing bacterium rhizobium sp. NT-26.</title>
        <authorList>
            <person name="Andres J."/>
            <person name="Arsene-Ploetze F."/>
            <person name="Barbe V."/>
            <person name="Brochier-Armanet C."/>
            <person name="Cleiss-Arnold J."/>
            <person name="Coppee J.Y."/>
            <person name="Dillies M.A."/>
            <person name="Geist"/>
            <person name="L"/>
            <person name="Joublin A."/>
            <person name="Koechler S."/>
            <person name="Lassalle F."/>
            <person name="Marchal M."/>
            <person name="Medigue C."/>
            <person name="Muller D."/>
            <person name="Nesme X."/>
            <person name="Plewniak F."/>
            <person name="Proux C."/>
            <person name="Ramirez-Bahena M.H."/>
            <person name="Schenowitz C."/>
            <person name="Sismeiro O."/>
            <person name="Vallenet D."/>
            <person name="Santini J.M."/>
            <person name="Bertin P.N."/>
        </authorList>
    </citation>
    <scope>NUCLEOTIDE SEQUENCE [LARGE SCALE GENOMIC DNA]</scope>
    <source>
        <strain evidence="2 3">NT-26</strain>
    </source>
</reference>
<feature type="domain" description="Integrase catalytic" evidence="1">
    <location>
        <begin position="1"/>
        <end position="160"/>
    </location>
</feature>
<dbReference type="GO" id="GO:0003676">
    <property type="term" value="F:nucleic acid binding"/>
    <property type="evidence" value="ECO:0007669"/>
    <property type="project" value="InterPro"/>
</dbReference>
<dbReference type="Pfam" id="PF13683">
    <property type="entry name" value="rve_3"/>
    <property type="match status" value="1"/>
</dbReference>
<dbReference type="STRING" id="1125847.NT26_2011"/>
<dbReference type="PANTHER" id="PTHR37984">
    <property type="entry name" value="PROTEIN CBG26694"/>
    <property type="match status" value="1"/>
</dbReference>
<dbReference type="SUPFAM" id="SSF53098">
    <property type="entry name" value="Ribonuclease H-like"/>
    <property type="match status" value="1"/>
</dbReference>
<dbReference type="PANTHER" id="PTHR37984:SF5">
    <property type="entry name" value="PROTEIN NYNRIN-LIKE"/>
    <property type="match status" value="1"/>
</dbReference>
<name>L0NF96_9HYPH</name>
<keyword evidence="3" id="KW-1185">Reference proteome</keyword>
<dbReference type="InterPro" id="IPR012337">
    <property type="entry name" value="RNaseH-like_sf"/>
</dbReference>
<evidence type="ECO:0000313" key="3">
    <source>
        <dbReference type="Proteomes" id="UP000010792"/>
    </source>
</evidence>
<dbReference type="Gene3D" id="3.30.420.10">
    <property type="entry name" value="Ribonuclease H-like superfamily/Ribonuclease H"/>
    <property type="match status" value="1"/>
</dbReference>
<dbReference type="KEGG" id="rht:NT26_2011"/>
<evidence type="ECO:0000313" key="2">
    <source>
        <dbReference type="EMBL" id="CCF19735.1"/>
    </source>
</evidence>
<dbReference type="EMBL" id="FO082820">
    <property type="protein sequence ID" value="CCF19735.1"/>
    <property type="molecule type" value="Genomic_DNA"/>
</dbReference>
<dbReference type="InterPro" id="IPR036397">
    <property type="entry name" value="RNaseH_sf"/>
</dbReference>
<gene>
    <name evidence="2" type="ORF">NT26_2011</name>
</gene>
<dbReference type="AlphaFoldDB" id="L0NF96"/>
<organism evidence="2 3">
    <name type="scientific">Pseudorhizobium banfieldiae</name>
    <dbReference type="NCBI Taxonomy" id="1125847"/>
    <lineage>
        <taxon>Bacteria</taxon>
        <taxon>Pseudomonadati</taxon>
        <taxon>Pseudomonadota</taxon>
        <taxon>Alphaproteobacteria</taxon>
        <taxon>Hyphomicrobiales</taxon>
        <taxon>Rhizobiaceae</taxon>
        <taxon>Rhizobium/Agrobacterium group</taxon>
        <taxon>Pseudorhizobium</taxon>
    </lineage>
</organism>
<protein>
    <submittedName>
        <fullName evidence="2">Transposase</fullName>
    </submittedName>
</protein>
<dbReference type="InterPro" id="IPR050951">
    <property type="entry name" value="Retrovirus_Pol_polyprotein"/>
</dbReference>